<protein>
    <submittedName>
        <fullName evidence="3">Uncharacterized protein</fullName>
    </submittedName>
</protein>
<comment type="caution">
    <text evidence="3">The sequence shown here is derived from an EMBL/GenBank/DDBJ whole genome shotgun (WGS) entry which is preliminary data.</text>
</comment>
<accession>A0A8T0UXC8</accession>
<feature type="region of interest" description="Disordered" evidence="1">
    <location>
        <begin position="30"/>
        <end position="83"/>
    </location>
</feature>
<evidence type="ECO:0000256" key="2">
    <source>
        <dbReference type="SAM" id="SignalP"/>
    </source>
</evidence>
<evidence type="ECO:0000313" key="3">
    <source>
        <dbReference type="EMBL" id="KAG2628932.1"/>
    </source>
</evidence>
<evidence type="ECO:0000313" key="4">
    <source>
        <dbReference type="Proteomes" id="UP000823388"/>
    </source>
</evidence>
<feature type="non-terminal residue" evidence="3">
    <location>
        <position position="197"/>
    </location>
</feature>
<evidence type="ECO:0000256" key="1">
    <source>
        <dbReference type="SAM" id="MobiDB-lite"/>
    </source>
</evidence>
<sequence>MASTAAALNGTLLVIVVFLVLPHPSIGWQPGTAHHGPDNTGQQPAARARHCHDDAGQPPPPTPPPSPVVAPPPEPTPTPPAPTPAPAVDCLPYCNIQCNQKCQAISGAGVGKCEANYESNGNGCYDSCTTRQCPDKCVNSGCSFRCCTCDNTYARSCCQSCGQGIYATYSSCVNYYTRAIQYCMIDCLDGCNKNCTQ</sequence>
<keyword evidence="2" id="KW-0732">Signal</keyword>
<gene>
    <name evidence="3" type="ORF">PVAP13_3KG273100</name>
</gene>
<proteinExistence type="predicted"/>
<feature type="chain" id="PRO_5035796044" evidence="2">
    <location>
        <begin position="28"/>
        <end position="197"/>
    </location>
</feature>
<feature type="compositionally biased region" description="Pro residues" evidence="1">
    <location>
        <begin position="57"/>
        <end position="83"/>
    </location>
</feature>
<feature type="signal peptide" evidence="2">
    <location>
        <begin position="1"/>
        <end position="27"/>
    </location>
</feature>
<organism evidence="3 4">
    <name type="scientific">Panicum virgatum</name>
    <name type="common">Blackwell switchgrass</name>
    <dbReference type="NCBI Taxonomy" id="38727"/>
    <lineage>
        <taxon>Eukaryota</taxon>
        <taxon>Viridiplantae</taxon>
        <taxon>Streptophyta</taxon>
        <taxon>Embryophyta</taxon>
        <taxon>Tracheophyta</taxon>
        <taxon>Spermatophyta</taxon>
        <taxon>Magnoliopsida</taxon>
        <taxon>Liliopsida</taxon>
        <taxon>Poales</taxon>
        <taxon>Poaceae</taxon>
        <taxon>PACMAD clade</taxon>
        <taxon>Panicoideae</taxon>
        <taxon>Panicodae</taxon>
        <taxon>Paniceae</taxon>
        <taxon>Panicinae</taxon>
        <taxon>Panicum</taxon>
        <taxon>Panicum sect. Hiantes</taxon>
    </lineage>
</organism>
<dbReference type="AlphaFoldDB" id="A0A8T0UXC8"/>
<name>A0A8T0UXC8_PANVG</name>
<dbReference type="EMBL" id="CM029041">
    <property type="protein sequence ID" value="KAG2628932.1"/>
    <property type="molecule type" value="Genomic_DNA"/>
</dbReference>
<reference evidence="3" key="1">
    <citation type="submission" date="2020-05" db="EMBL/GenBank/DDBJ databases">
        <title>WGS assembly of Panicum virgatum.</title>
        <authorList>
            <person name="Lovell J.T."/>
            <person name="Jenkins J."/>
            <person name="Shu S."/>
            <person name="Juenger T.E."/>
            <person name="Schmutz J."/>
        </authorList>
    </citation>
    <scope>NUCLEOTIDE SEQUENCE</scope>
    <source>
        <strain evidence="3">AP13</strain>
    </source>
</reference>
<keyword evidence="4" id="KW-1185">Reference proteome</keyword>
<dbReference type="Proteomes" id="UP000823388">
    <property type="component" value="Chromosome 3K"/>
</dbReference>